<keyword evidence="7" id="KW-1185">Reference proteome</keyword>
<feature type="domain" description="PAS" evidence="5">
    <location>
        <begin position="141"/>
        <end position="186"/>
    </location>
</feature>
<dbReference type="InterPro" id="IPR050595">
    <property type="entry name" value="Bact_response_regulator"/>
</dbReference>
<dbReference type="CDD" id="cd00130">
    <property type="entry name" value="PAS"/>
    <property type="match status" value="1"/>
</dbReference>
<evidence type="ECO:0000256" key="3">
    <source>
        <dbReference type="SAM" id="Coils"/>
    </source>
</evidence>
<evidence type="ECO:0000256" key="2">
    <source>
        <dbReference type="PROSITE-ProRule" id="PRU00169"/>
    </source>
</evidence>
<gene>
    <name evidence="6" type="ORF">S7S_09065</name>
</gene>
<dbReference type="InterPro" id="IPR000014">
    <property type="entry name" value="PAS"/>
</dbReference>
<dbReference type="RefSeq" id="WP_008737705.1">
    <property type="nucleotide sequence ID" value="NZ_CP004387.1"/>
</dbReference>
<dbReference type="GO" id="GO:0000160">
    <property type="term" value="P:phosphorelay signal transduction system"/>
    <property type="evidence" value="ECO:0007669"/>
    <property type="project" value="InterPro"/>
</dbReference>
<dbReference type="SUPFAM" id="SSF55785">
    <property type="entry name" value="PYP-like sensor domain (PAS domain)"/>
    <property type="match status" value="1"/>
</dbReference>
<feature type="coiled-coil region" evidence="3">
    <location>
        <begin position="124"/>
        <end position="151"/>
    </location>
</feature>
<dbReference type="Gene3D" id="3.40.50.2300">
    <property type="match status" value="1"/>
</dbReference>
<dbReference type="OrthoDB" id="1931120at2"/>
<dbReference type="Gene3D" id="3.30.450.20">
    <property type="entry name" value="PAS domain"/>
    <property type="match status" value="1"/>
</dbReference>
<reference evidence="6 7" key="1">
    <citation type="journal article" date="2012" name="J. Bacteriol.">
        <title>Genome sequence of an alkane-degrading bacterium, Alcanivorax pacificus type strain W11-5, isolated from deep sea sediment.</title>
        <authorList>
            <person name="Lai Q."/>
            <person name="Shao Z."/>
        </authorList>
    </citation>
    <scope>NUCLEOTIDE SEQUENCE [LARGE SCALE GENOMIC DNA]</scope>
    <source>
        <strain evidence="6 7">W11-5</strain>
    </source>
</reference>
<dbReference type="InterPro" id="IPR011006">
    <property type="entry name" value="CheY-like_superfamily"/>
</dbReference>
<evidence type="ECO:0000313" key="7">
    <source>
        <dbReference type="Proteomes" id="UP000006764"/>
    </source>
</evidence>
<feature type="modified residue" description="4-aspartylphosphate" evidence="2">
    <location>
        <position position="54"/>
    </location>
</feature>
<feature type="domain" description="Response regulatory" evidence="4">
    <location>
        <begin position="5"/>
        <end position="122"/>
    </location>
</feature>
<evidence type="ECO:0000259" key="4">
    <source>
        <dbReference type="PROSITE" id="PS50110"/>
    </source>
</evidence>
<proteinExistence type="predicted"/>
<dbReference type="HOGENOM" id="CLU_061332_0_0_6"/>
<dbReference type="PROSITE" id="PS50110">
    <property type="entry name" value="RESPONSE_REGULATORY"/>
    <property type="match status" value="1"/>
</dbReference>
<protein>
    <submittedName>
        <fullName evidence="6">Sensory box protein/response regulator</fullName>
    </submittedName>
</protein>
<dbReference type="GO" id="GO:0035438">
    <property type="term" value="F:cyclic-di-GMP binding"/>
    <property type="evidence" value="ECO:0007669"/>
    <property type="project" value="InterPro"/>
</dbReference>
<dbReference type="SMART" id="SM00091">
    <property type="entry name" value="PAS"/>
    <property type="match status" value="1"/>
</dbReference>
<keyword evidence="3" id="KW-0175">Coiled coil</keyword>
<evidence type="ECO:0000313" key="6">
    <source>
        <dbReference type="EMBL" id="AJD48227.1"/>
    </source>
</evidence>
<dbReference type="GO" id="GO:0006355">
    <property type="term" value="P:regulation of DNA-templated transcription"/>
    <property type="evidence" value="ECO:0007669"/>
    <property type="project" value="InterPro"/>
</dbReference>
<accession>A0A0B4XPN8</accession>
<dbReference type="PANTHER" id="PTHR44591">
    <property type="entry name" value="STRESS RESPONSE REGULATOR PROTEIN 1"/>
    <property type="match status" value="1"/>
</dbReference>
<dbReference type="Pfam" id="PF00989">
    <property type="entry name" value="PAS"/>
    <property type="match status" value="1"/>
</dbReference>
<keyword evidence="1 2" id="KW-0597">Phosphoprotein</keyword>
<evidence type="ECO:0000259" key="5">
    <source>
        <dbReference type="PROSITE" id="PS50112"/>
    </source>
</evidence>
<dbReference type="STRING" id="391936.S7S_09065"/>
<dbReference type="Pfam" id="PF00072">
    <property type="entry name" value="Response_reg"/>
    <property type="match status" value="1"/>
</dbReference>
<dbReference type="EMBL" id="CP004387">
    <property type="protein sequence ID" value="AJD48227.1"/>
    <property type="molecule type" value="Genomic_DNA"/>
</dbReference>
<dbReference type="SMART" id="SM00448">
    <property type="entry name" value="REC"/>
    <property type="match status" value="1"/>
</dbReference>
<dbReference type="PROSITE" id="PS50112">
    <property type="entry name" value="PAS"/>
    <property type="match status" value="1"/>
</dbReference>
<organism evidence="6 7">
    <name type="scientific">Isoalcanivorax pacificus W11-5</name>
    <dbReference type="NCBI Taxonomy" id="391936"/>
    <lineage>
        <taxon>Bacteria</taxon>
        <taxon>Pseudomonadati</taxon>
        <taxon>Pseudomonadota</taxon>
        <taxon>Gammaproteobacteria</taxon>
        <taxon>Oceanospirillales</taxon>
        <taxon>Alcanivoracaceae</taxon>
        <taxon>Isoalcanivorax</taxon>
    </lineage>
</organism>
<dbReference type="InterPro" id="IPR009875">
    <property type="entry name" value="PilZ_domain"/>
</dbReference>
<evidence type="ECO:0000256" key="1">
    <source>
        <dbReference type="ARBA" id="ARBA00022553"/>
    </source>
</evidence>
<dbReference type="InterPro" id="IPR013767">
    <property type="entry name" value="PAS_fold"/>
</dbReference>
<dbReference type="SUPFAM" id="SSF52172">
    <property type="entry name" value="CheY-like"/>
    <property type="match status" value="1"/>
</dbReference>
<dbReference type="InterPro" id="IPR035965">
    <property type="entry name" value="PAS-like_dom_sf"/>
</dbReference>
<sequence>MIRQNILVVDDHKENLIAIEAILEAPSRQLVMASSGNEALQLALKHDFSLVLLDVQMPDMDGFEVAELMRQNRRTRTLPIIFVTAISKEQKYVFKGYECGAVDYLFKPLDKQVLEAKVNVFLDLDLQKRKLQQAVVQMKRLKDENERLLQALGEGILGTDADGLISFCNDAAATLLACDRDALIGQPIQALLCQDMQATPFDWSSSALLAGCRAGRCWRNEASLYARRDGDLVALEMTATPINPPDEAFSGCVILFREQTGFDLSVQERQAREARRYPRKKVFREMVLFDRTTGGNVGRLLNISVDGFKLSSRKAIKEGQRLALSMVLPEQINGLNTLSFDARAIWCQPAGTGEDYQTGFQFLDMHDAGRGIIEALMEKI</sequence>
<dbReference type="Gene3D" id="2.40.10.220">
    <property type="entry name" value="predicted glycosyltransferase like domains"/>
    <property type="match status" value="1"/>
</dbReference>
<dbReference type="Pfam" id="PF07238">
    <property type="entry name" value="PilZ"/>
    <property type="match status" value="1"/>
</dbReference>
<name>A0A0B4XPN8_9GAMM</name>
<dbReference type="InterPro" id="IPR001789">
    <property type="entry name" value="Sig_transdc_resp-reg_receiver"/>
</dbReference>
<dbReference type="AlphaFoldDB" id="A0A0B4XPN8"/>
<dbReference type="KEGG" id="apac:S7S_09065"/>
<dbReference type="Proteomes" id="UP000006764">
    <property type="component" value="Chromosome"/>
</dbReference>
<dbReference type="PANTHER" id="PTHR44591:SF3">
    <property type="entry name" value="RESPONSE REGULATORY DOMAIN-CONTAINING PROTEIN"/>
    <property type="match status" value="1"/>
</dbReference>